<evidence type="ECO:0000256" key="1">
    <source>
        <dbReference type="ARBA" id="ARBA00004651"/>
    </source>
</evidence>
<dbReference type="SUPFAM" id="SSF52540">
    <property type="entry name" value="P-loop containing nucleoside triphosphate hydrolases"/>
    <property type="match status" value="1"/>
</dbReference>
<dbReference type="PANTHER" id="PTHR24221:SF654">
    <property type="entry name" value="ATP-BINDING CASSETTE SUB-FAMILY B MEMBER 6"/>
    <property type="match status" value="1"/>
</dbReference>
<feature type="domain" description="ABC transmembrane type-1" evidence="9">
    <location>
        <begin position="24"/>
        <end position="309"/>
    </location>
</feature>
<evidence type="ECO:0000256" key="3">
    <source>
        <dbReference type="ARBA" id="ARBA00022741"/>
    </source>
</evidence>
<dbReference type="Gene3D" id="1.20.1560.10">
    <property type="entry name" value="ABC transporter type 1, transmembrane domain"/>
    <property type="match status" value="1"/>
</dbReference>
<dbReference type="InterPro" id="IPR011527">
    <property type="entry name" value="ABC1_TM_dom"/>
</dbReference>
<dbReference type="GO" id="GO:0016887">
    <property type="term" value="F:ATP hydrolysis activity"/>
    <property type="evidence" value="ECO:0007669"/>
    <property type="project" value="InterPro"/>
</dbReference>
<keyword evidence="11" id="KW-1185">Reference proteome</keyword>
<dbReference type="CDD" id="cd07346">
    <property type="entry name" value="ABC_6TM_exporters"/>
    <property type="match status" value="1"/>
</dbReference>
<dbReference type="SUPFAM" id="SSF90123">
    <property type="entry name" value="ABC transporter transmembrane region"/>
    <property type="match status" value="1"/>
</dbReference>
<keyword evidence="3" id="KW-0547">Nucleotide-binding</keyword>
<feature type="transmembrane region" description="Helical" evidence="7">
    <location>
        <begin position="245"/>
        <end position="267"/>
    </location>
</feature>
<evidence type="ECO:0000256" key="2">
    <source>
        <dbReference type="ARBA" id="ARBA00022692"/>
    </source>
</evidence>
<dbReference type="InterPro" id="IPR039421">
    <property type="entry name" value="Type_1_exporter"/>
</dbReference>
<feature type="transmembrane region" description="Helical" evidence="7">
    <location>
        <begin position="133"/>
        <end position="158"/>
    </location>
</feature>
<evidence type="ECO:0000313" key="10">
    <source>
        <dbReference type="EMBL" id="MBK6087132.1"/>
    </source>
</evidence>
<dbReference type="Gene3D" id="3.40.50.300">
    <property type="entry name" value="P-loop containing nucleotide triphosphate hydrolases"/>
    <property type="match status" value="1"/>
</dbReference>
<evidence type="ECO:0000256" key="7">
    <source>
        <dbReference type="SAM" id="Phobius"/>
    </source>
</evidence>
<dbReference type="PROSITE" id="PS50929">
    <property type="entry name" value="ABC_TM1F"/>
    <property type="match status" value="1"/>
</dbReference>
<gene>
    <name evidence="10" type="ORF">JKK62_00415</name>
</gene>
<dbReference type="PROSITE" id="PS50893">
    <property type="entry name" value="ABC_TRANSPORTER_2"/>
    <property type="match status" value="1"/>
</dbReference>
<accession>A0A934U1S2</accession>
<evidence type="ECO:0000256" key="6">
    <source>
        <dbReference type="ARBA" id="ARBA00023136"/>
    </source>
</evidence>
<dbReference type="InterPro" id="IPR003593">
    <property type="entry name" value="AAA+_ATPase"/>
</dbReference>
<evidence type="ECO:0000313" key="11">
    <source>
        <dbReference type="Proteomes" id="UP000633365"/>
    </source>
</evidence>
<feature type="transmembrane region" description="Helical" evidence="7">
    <location>
        <begin position="273"/>
        <end position="291"/>
    </location>
</feature>
<organism evidence="10 11">
    <name type="scientific">Ruminococcus difficilis</name>
    <dbReference type="NCBI Taxonomy" id="2763069"/>
    <lineage>
        <taxon>Bacteria</taxon>
        <taxon>Bacillati</taxon>
        <taxon>Bacillota</taxon>
        <taxon>Clostridia</taxon>
        <taxon>Eubacteriales</taxon>
        <taxon>Oscillospiraceae</taxon>
        <taxon>Ruminococcus</taxon>
    </lineage>
</organism>
<reference evidence="10" key="1">
    <citation type="submission" date="2021-01" db="EMBL/GenBank/DDBJ databases">
        <title>Genome public.</title>
        <authorList>
            <person name="Liu C."/>
            <person name="Sun Q."/>
        </authorList>
    </citation>
    <scope>NUCLEOTIDE SEQUENCE</scope>
    <source>
        <strain evidence="10">M6</strain>
    </source>
</reference>
<feature type="domain" description="ABC transporter" evidence="8">
    <location>
        <begin position="345"/>
        <end position="557"/>
    </location>
</feature>
<keyword evidence="6 7" id="KW-0472">Membrane</keyword>
<dbReference type="Pfam" id="PF00005">
    <property type="entry name" value="ABC_tran"/>
    <property type="match status" value="1"/>
</dbReference>
<dbReference type="SMART" id="SM00382">
    <property type="entry name" value="AAA"/>
    <property type="match status" value="1"/>
</dbReference>
<dbReference type="Pfam" id="PF00664">
    <property type="entry name" value="ABC_membrane"/>
    <property type="match status" value="1"/>
</dbReference>
<dbReference type="InterPro" id="IPR003439">
    <property type="entry name" value="ABC_transporter-like_ATP-bd"/>
</dbReference>
<evidence type="ECO:0000259" key="9">
    <source>
        <dbReference type="PROSITE" id="PS50929"/>
    </source>
</evidence>
<proteinExistence type="predicted"/>
<keyword evidence="4 10" id="KW-0067">ATP-binding</keyword>
<feature type="transmembrane region" description="Helical" evidence="7">
    <location>
        <begin position="164"/>
        <end position="184"/>
    </location>
</feature>
<dbReference type="PANTHER" id="PTHR24221">
    <property type="entry name" value="ATP-BINDING CASSETTE SUB-FAMILY B"/>
    <property type="match status" value="1"/>
</dbReference>
<dbReference type="Proteomes" id="UP000633365">
    <property type="component" value="Unassembled WGS sequence"/>
</dbReference>
<dbReference type="RefSeq" id="WP_186833588.1">
    <property type="nucleotide sequence ID" value="NZ_JAEQMG010000010.1"/>
</dbReference>
<dbReference type="InterPro" id="IPR027417">
    <property type="entry name" value="P-loop_NTPase"/>
</dbReference>
<sequence>MSKKHKSALSWIIRSSRPQFINIIILAIVYGVNAFIGVYNTEYARELVDAAVNGAKGGSFDEVIRYGLLYFGVTVIQIITLILARDFGFKVSARLDMSMKSDLFYTMMMKEYGDISKYHSGELMNLLTNDINVVTSAIVSIIPSLVFFIVKIIGIFVVLIRIDVIFALVFVIGGALVFLISTLFKPMTKRMHKNVQEREGKVRSFMQEGLSSLLMIKTFDAQEKMRDSAFELQEESYRAQRKRNIFSIITGTGMSAVFSFAFVWGLGWGAYNLFYGLISYGVLMQITTLIGQIRTPIQGMANIFPTYFNALASAERIMEIENMPDEQILHSDVDTAQVYRDMKSICFDDISFSFDRDIVLDSTSLTIDKYEFVAIEGISGIGKSTLMKLLLSVYQPKSGEIYIKTENDKLIMDKSLRKLFSYVPQGNFLLSGTLRENIAFVAPDATDDDIMEAARIACAQEFIAELPQGLDTVISEHGGGLSEGQVQRVAIARAILTGAPIILLDEATSALDEQTELDLLRNLRELKNKTCILISHKKAAERFCDKTVTIENKKIKIHE</sequence>
<name>A0A934U1S2_9FIRM</name>
<evidence type="ECO:0000256" key="5">
    <source>
        <dbReference type="ARBA" id="ARBA00022989"/>
    </source>
</evidence>
<dbReference type="GO" id="GO:0005524">
    <property type="term" value="F:ATP binding"/>
    <property type="evidence" value="ECO:0007669"/>
    <property type="project" value="UniProtKB-KW"/>
</dbReference>
<evidence type="ECO:0000259" key="8">
    <source>
        <dbReference type="PROSITE" id="PS50893"/>
    </source>
</evidence>
<dbReference type="AlphaFoldDB" id="A0A934U1S2"/>
<dbReference type="GO" id="GO:0005886">
    <property type="term" value="C:plasma membrane"/>
    <property type="evidence" value="ECO:0007669"/>
    <property type="project" value="UniProtKB-SubCell"/>
</dbReference>
<comment type="subcellular location">
    <subcellularLocation>
        <location evidence="1">Cell membrane</location>
        <topology evidence="1">Multi-pass membrane protein</topology>
    </subcellularLocation>
</comment>
<comment type="caution">
    <text evidence="10">The sequence shown here is derived from an EMBL/GenBank/DDBJ whole genome shotgun (WGS) entry which is preliminary data.</text>
</comment>
<keyword evidence="2 7" id="KW-0812">Transmembrane</keyword>
<feature type="transmembrane region" description="Helical" evidence="7">
    <location>
        <begin position="20"/>
        <end position="39"/>
    </location>
</feature>
<protein>
    <submittedName>
        <fullName evidence="10">ABC transporter ATP-binding protein</fullName>
    </submittedName>
</protein>
<dbReference type="GO" id="GO:0140359">
    <property type="term" value="F:ABC-type transporter activity"/>
    <property type="evidence" value="ECO:0007669"/>
    <property type="project" value="InterPro"/>
</dbReference>
<dbReference type="EMBL" id="JAEQMG010000010">
    <property type="protein sequence ID" value="MBK6087132.1"/>
    <property type="molecule type" value="Genomic_DNA"/>
</dbReference>
<evidence type="ECO:0000256" key="4">
    <source>
        <dbReference type="ARBA" id="ARBA00022840"/>
    </source>
</evidence>
<feature type="transmembrane region" description="Helical" evidence="7">
    <location>
        <begin position="63"/>
        <end position="84"/>
    </location>
</feature>
<keyword evidence="5 7" id="KW-1133">Transmembrane helix</keyword>
<dbReference type="InterPro" id="IPR036640">
    <property type="entry name" value="ABC1_TM_sf"/>
</dbReference>